<dbReference type="Proteomes" id="UP000440578">
    <property type="component" value="Unassembled WGS sequence"/>
</dbReference>
<comment type="caution">
    <text evidence="2">The sequence shown here is derived from an EMBL/GenBank/DDBJ whole genome shotgun (WGS) entry which is preliminary data.</text>
</comment>
<protein>
    <submittedName>
        <fullName evidence="2">Uncharacterized protein</fullName>
    </submittedName>
</protein>
<dbReference type="PANTHER" id="PTHR21398">
    <property type="entry name" value="AGAP007094-PA"/>
    <property type="match status" value="1"/>
</dbReference>
<dbReference type="Pfam" id="PF07841">
    <property type="entry name" value="DM4_12"/>
    <property type="match status" value="1"/>
</dbReference>
<name>A0A6A4X1T0_AMPAM</name>
<sequence>MERLGTVCRMAAVLLLAAAAAAESSVHTLAPMLDIEPLDVVHDSGALLNRSRRTTVLEDLSLAVPRGAILSLAPRFGWLLYQGEDEEEELDLVFESEFLYRFPEEEEEEEHHDRRQLGYHHSPYDALNREVAGETDFVLHSHRSKRMVHHRNKRMVRDKKMIYKGLENVFSIMGLDGRSCLLRAICEVTATPLVYDGVVGELLNMALVPRHTNGHHDDLKVYLEAEEHGLLGNDCSVTYSACPVSLFTMVAPGSVQFDS</sequence>
<evidence type="ECO:0000313" key="3">
    <source>
        <dbReference type="Proteomes" id="UP000440578"/>
    </source>
</evidence>
<gene>
    <name evidence="2" type="ORF">FJT64_015780</name>
</gene>
<proteinExistence type="predicted"/>
<dbReference type="OrthoDB" id="6364863at2759"/>
<organism evidence="2 3">
    <name type="scientific">Amphibalanus amphitrite</name>
    <name type="common">Striped barnacle</name>
    <name type="synonym">Balanus amphitrite</name>
    <dbReference type="NCBI Taxonomy" id="1232801"/>
    <lineage>
        <taxon>Eukaryota</taxon>
        <taxon>Metazoa</taxon>
        <taxon>Ecdysozoa</taxon>
        <taxon>Arthropoda</taxon>
        <taxon>Crustacea</taxon>
        <taxon>Multicrustacea</taxon>
        <taxon>Cirripedia</taxon>
        <taxon>Thoracica</taxon>
        <taxon>Thoracicalcarea</taxon>
        <taxon>Balanomorpha</taxon>
        <taxon>Balanoidea</taxon>
        <taxon>Balanidae</taxon>
        <taxon>Amphibalaninae</taxon>
        <taxon>Amphibalanus</taxon>
    </lineage>
</organism>
<keyword evidence="1" id="KW-0732">Signal</keyword>
<dbReference type="InterPro" id="IPR006631">
    <property type="entry name" value="DM4_12"/>
</dbReference>
<feature type="signal peptide" evidence="1">
    <location>
        <begin position="1"/>
        <end position="22"/>
    </location>
</feature>
<dbReference type="AlphaFoldDB" id="A0A6A4X1T0"/>
<dbReference type="EMBL" id="VIIS01000074">
    <property type="protein sequence ID" value="KAF0313646.1"/>
    <property type="molecule type" value="Genomic_DNA"/>
</dbReference>
<dbReference type="SMART" id="SM00718">
    <property type="entry name" value="DM4_12"/>
    <property type="match status" value="1"/>
</dbReference>
<feature type="chain" id="PRO_5025329970" evidence="1">
    <location>
        <begin position="23"/>
        <end position="259"/>
    </location>
</feature>
<evidence type="ECO:0000313" key="2">
    <source>
        <dbReference type="EMBL" id="KAF0313646.1"/>
    </source>
</evidence>
<evidence type="ECO:0000256" key="1">
    <source>
        <dbReference type="SAM" id="SignalP"/>
    </source>
</evidence>
<dbReference type="PANTHER" id="PTHR21398:SF6">
    <property type="entry name" value="AGAP007094-PA"/>
    <property type="match status" value="1"/>
</dbReference>
<keyword evidence="3" id="KW-1185">Reference proteome</keyword>
<reference evidence="2 3" key="1">
    <citation type="submission" date="2019-07" db="EMBL/GenBank/DDBJ databases">
        <title>Draft genome assembly of a fouling barnacle, Amphibalanus amphitrite (Darwin, 1854): The first reference genome for Thecostraca.</title>
        <authorList>
            <person name="Kim W."/>
        </authorList>
    </citation>
    <scope>NUCLEOTIDE SEQUENCE [LARGE SCALE GENOMIC DNA]</scope>
    <source>
        <strain evidence="2">SNU_AA5</strain>
        <tissue evidence="2">Soma without cirri and trophi</tissue>
    </source>
</reference>
<accession>A0A6A4X1T0</accession>